<dbReference type="PROSITE" id="PS51512">
    <property type="entry name" value="DFDF"/>
    <property type="match status" value="1"/>
</dbReference>
<dbReference type="PANTHER" id="PTHR13586">
    <property type="entry name" value="SCD6 PROTEIN-RELATED"/>
    <property type="match status" value="1"/>
</dbReference>
<feature type="region of interest" description="Disordered" evidence="3">
    <location>
        <begin position="269"/>
        <end position="289"/>
    </location>
</feature>
<evidence type="ECO:0000313" key="8">
    <source>
        <dbReference type="EMBL" id="RDX87504.1"/>
    </source>
</evidence>
<feature type="domain" description="Sm" evidence="7">
    <location>
        <begin position="8"/>
        <end position="91"/>
    </location>
</feature>
<dbReference type="PANTHER" id="PTHR13586:SF0">
    <property type="entry name" value="TRAILER HITCH, ISOFORM H"/>
    <property type="match status" value="1"/>
</dbReference>
<dbReference type="EMBL" id="QJKJ01006213">
    <property type="protein sequence ID" value="RDX87504.1"/>
    <property type="molecule type" value="Genomic_DNA"/>
</dbReference>
<dbReference type="CDD" id="cd01736">
    <property type="entry name" value="LSm14_N"/>
    <property type="match status" value="1"/>
</dbReference>
<sequence>MASEGASRSSSAADSYIGSLISLTSKSEIRYEGILYNINTEESSIGLRNVRSFGTEGRKKDGPQIPPGDKVYEYILFRGTDIKVKSSPPVQPTPQVNNDPAIIQSHYPRPVTTTTSLPSAVSGSLTDLSSHTTQLGLPGSNFQGPLPLYQPGGNIGSWGASPPAPNASDGRLPMPMYWQGYYGAPNGLPHLHQQSLLRPPPGLAMPSSMQQPMQYPNFSPSLPAVSSNLPELPPSLLPASTSTPNVTSASLPSAPSALPLAPTALPPAPSALSPAPSALSPAPSTLSPVPSAALTSEILPVSVTNKAPSVSTSAAMLAASLPSLTLLNNSGQDLNATVPPISSKPNAISGSSLPYQTVSQLSPAAVGSSSSIHTETSAPSLVTPGHLLQPGPAIVSSAQPSQAPHKDVEVVQVSSTSSPEPSLSVSAETQPPILPLPVTSRPSHRAGGAPMQTHHGYSYRGRGRGRGIGGMRPVTKFTEDFDFNAMNEKFKKDEVWGHLGKSKSHSKDKDGEENAYDEDYEDEDNDDLSNIEIKPVYNRDDFFDSLSSNVHGNASQNGRTRYSEQIKIDTETFGDFVRHRGGRSGRGPGRGGRPRGGGGYGYYGRGGGGYGYSGRGRGRGMPGRTL</sequence>
<evidence type="ECO:0000256" key="1">
    <source>
        <dbReference type="PROSITE-ProRule" id="PRU00846"/>
    </source>
</evidence>
<evidence type="ECO:0000259" key="4">
    <source>
        <dbReference type="PROSITE" id="PS51512"/>
    </source>
</evidence>
<dbReference type="Proteomes" id="UP000257109">
    <property type="component" value="Unassembled WGS sequence"/>
</dbReference>
<feature type="region of interest" description="Disordered" evidence="3">
    <location>
        <begin position="369"/>
        <end position="471"/>
    </location>
</feature>
<evidence type="ECO:0000259" key="6">
    <source>
        <dbReference type="PROSITE" id="PS51536"/>
    </source>
</evidence>
<keyword evidence="9" id="KW-1185">Reference proteome</keyword>
<feature type="domain" description="FFD box profile" evidence="5">
    <location>
        <begin position="535"/>
        <end position="550"/>
    </location>
</feature>
<reference evidence="8" key="1">
    <citation type="submission" date="2018-05" db="EMBL/GenBank/DDBJ databases">
        <title>Draft genome of Mucuna pruriens seed.</title>
        <authorList>
            <person name="Nnadi N.E."/>
            <person name="Vos R."/>
            <person name="Hasami M.H."/>
            <person name="Devisetty U.K."/>
            <person name="Aguiy J.C."/>
        </authorList>
    </citation>
    <scope>NUCLEOTIDE SEQUENCE [LARGE SCALE GENOMIC DNA]</scope>
    <source>
        <strain evidence="8">JCA_2017</strain>
    </source>
</reference>
<protein>
    <submittedName>
        <fullName evidence="8">Protein decapping 5</fullName>
    </submittedName>
</protein>
<evidence type="ECO:0000313" key="9">
    <source>
        <dbReference type="Proteomes" id="UP000257109"/>
    </source>
</evidence>
<feature type="domain" description="TFG box profile" evidence="6">
    <location>
        <begin position="557"/>
        <end position="577"/>
    </location>
</feature>
<dbReference type="InterPro" id="IPR025761">
    <property type="entry name" value="FFD_box"/>
</dbReference>
<feature type="region of interest" description="Disordered" evidence="3">
    <location>
        <begin position="498"/>
        <end position="530"/>
    </location>
</feature>
<proteinExistence type="predicted"/>
<evidence type="ECO:0000259" key="7">
    <source>
        <dbReference type="PROSITE" id="PS52002"/>
    </source>
</evidence>
<evidence type="ECO:0000259" key="5">
    <source>
        <dbReference type="PROSITE" id="PS51513"/>
    </source>
</evidence>
<dbReference type="InterPro" id="IPR019050">
    <property type="entry name" value="FDF_dom"/>
</dbReference>
<dbReference type="Pfam" id="PF12701">
    <property type="entry name" value="LSM14"/>
    <property type="match status" value="1"/>
</dbReference>
<feature type="compositionally biased region" description="Gly residues" evidence="3">
    <location>
        <begin position="584"/>
        <end position="599"/>
    </location>
</feature>
<dbReference type="SMART" id="SM01199">
    <property type="entry name" value="FDF"/>
    <property type="match status" value="1"/>
</dbReference>
<dbReference type="InterPro" id="IPR047575">
    <property type="entry name" value="Sm"/>
</dbReference>
<feature type="short sequence motif" description="FFD box" evidence="1">
    <location>
        <begin position="535"/>
        <end position="550"/>
    </location>
</feature>
<dbReference type="GO" id="GO:0000932">
    <property type="term" value="C:P-body"/>
    <property type="evidence" value="ECO:0007669"/>
    <property type="project" value="TreeGrafter"/>
</dbReference>
<comment type="caution">
    <text evidence="8">The sequence shown here is derived from an EMBL/GenBank/DDBJ whole genome shotgun (WGS) entry which is preliminary data.</text>
</comment>
<dbReference type="STRING" id="157652.A0A371GAC2"/>
<feature type="region of interest" description="Disordered" evidence="3">
    <location>
        <begin position="233"/>
        <end position="252"/>
    </location>
</feature>
<dbReference type="Pfam" id="PF09532">
    <property type="entry name" value="FDF"/>
    <property type="match status" value="1"/>
</dbReference>
<dbReference type="InterPro" id="IPR010920">
    <property type="entry name" value="LSM_dom_sf"/>
</dbReference>
<dbReference type="SUPFAM" id="SSF50182">
    <property type="entry name" value="Sm-like ribonucleoproteins"/>
    <property type="match status" value="1"/>
</dbReference>
<dbReference type="PROSITE" id="PS52002">
    <property type="entry name" value="SM"/>
    <property type="match status" value="1"/>
</dbReference>
<dbReference type="PROSITE" id="PS51536">
    <property type="entry name" value="TFG"/>
    <property type="match status" value="1"/>
</dbReference>
<dbReference type="InterPro" id="IPR025609">
    <property type="entry name" value="Lsm14-like_N"/>
</dbReference>
<dbReference type="GO" id="GO:0033962">
    <property type="term" value="P:P-body assembly"/>
    <property type="evidence" value="ECO:0007669"/>
    <property type="project" value="TreeGrafter"/>
</dbReference>
<dbReference type="SMART" id="SM01271">
    <property type="entry name" value="LSM14"/>
    <property type="match status" value="1"/>
</dbReference>
<organism evidence="8 9">
    <name type="scientific">Mucuna pruriens</name>
    <name type="common">Velvet bean</name>
    <name type="synonym">Dolichos pruriens</name>
    <dbReference type="NCBI Taxonomy" id="157652"/>
    <lineage>
        <taxon>Eukaryota</taxon>
        <taxon>Viridiplantae</taxon>
        <taxon>Streptophyta</taxon>
        <taxon>Embryophyta</taxon>
        <taxon>Tracheophyta</taxon>
        <taxon>Spermatophyta</taxon>
        <taxon>Magnoliopsida</taxon>
        <taxon>eudicotyledons</taxon>
        <taxon>Gunneridae</taxon>
        <taxon>Pentapetalae</taxon>
        <taxon>rosids</taxon>
        <taxon>fabids</taxon>
        <taxon>Fabales</taxon>
        <taxon>Fabaceae</taxon>
        <taxon>Papilionoideae</taxon>
        <taxon>50 kb inversion clade</taxon>
        <taxon>NPAAA clade</taxon>
        <taxon>indigoferoid/millettioid clade</taxon>
        <taxon>Phaseoleae</taxon>
        <taxon>Mucuna</taxon>
    </lineage>
</organism>
<feature type="compositionally biased region" description="Low complexity" evidence="3">
    <location>
        <begin position="237"/>
        <end position="252"/>
    </location>
</feature>
<gene>
    <name evidence="8" type="primary">DCP5</name>
    <name evidence="8" type="ORF">CR513_31005</name>
</gene>
<dbReference type="Gene3D" id="2.30.30.100">
    <property type="match status" value="1"/>
</dbReference>
<evidence type="ECO:0000256" key="3">
    <source>
        <dbReference type="SAM" id="MobiDB-lite"/>
    </source>
</evidence>
<feature type="compositionally biased region" description="Low complexity" evidence="3">
    <location>
        <begin position="270"/>
        <end position="289"/>
    </location>
</feature>
<accession>A0A371GAC2</accession>
<dbReference type="OrthoDB" id="21539at2759"/>
<feature type="region of interest" description="Disordered" evidence="3">
    <location>
        <begin position="578"/>
        <end position="599"/>
    </location>
</feature>
<feature type="compositionally biased region" description="Low complexity" evidence="3">
    <location>
        <begin position="410"/>
        <end position="426"/>
    </location>
</feature>
<dbReference type="GO" id="GO:0003729">
    <property type="term" value="F:mRNA binding"/>
    <property type="evidence" value="ECO:0007669"/>
    <property type="project" value="TreeGrafter"/>
</dbReference>
<dbReference type="AlphaFoldDB" id="A0A371GAC2"/>
<feature type="compositionally biased region" description="Polar residues" evidence="3">
    <location>
        <begin position="369"/>
        <end position="380"/>
    </location>
</feature>
<dbReference type="InterPro" id="IPR025762">
    <property type="entry name" value="DFDF"/>
</dbReference>
<feature type="domain" description="DFDF" evidence="4">
    <location>
        <begin position="469"/>
        <end position="505"/>
    </location>
</feature>
<evidence type="ECO:0000256" key="2">
    <source>
        <dbReference type="PROSITE-ProRule" id="PRU00869"/>
    </source>
</evidence>
<dbReference type="PROSITE" id="PS51513">
    <property type="entry name" value="FFD"/>
    <property type="match status" value="1"/>
</dbReference>
<name>A0A371GAC2_MUCPR</name>
<dbReference type="InterPro" id="IPR025768">
    <property type="entry name" value="TFG_box"/>
</dbReference>
<dbReference type="GO" id="GO:0034063">
    <property type="term" value="P:stress granule assembly"/>
    <property type="evidence" value="ECO:0007669"/>
    <property type="project" value="TreeGrafter"/>
</dbReference>
<feature type="short sequence motif" description="TFG box" evidence="2">
    <location>
        <begin position="557"/>
        <end position="577"/>
    </location>
</feature>
<feature type="compositionally biased region" description="Acidic residues" evidence="3">
    <location>
        <begin position="513"/>
        <end position="529"/>
    </location>
</feature>